<evidence type="ECO:0000256" key="1">
    <source>
        <dbReference type="ARBA" id="ARBA00022679"/>
    </source>
</evidence>
<feature type="region of interest" description="Disordered" evidence="5">
    <location>
        <begin position="1"/>
        <end position="28"/>
    </location>
</feature>
<evidence type="ECO:0000256" key="5">
    <source>
        <dbReference type="SAM" id="MobiDB-lite"/>
    </source>
</evidence>
<dbReference type="InterPro" id="IPR022215">
    <property type="entry name" value="SteA-like_C"/>
</dbReference>
<dbReference type="eggNOG" id="COG4825">
    <property type="taxonomic scope" value="Bacteria"/>
</dbReference>
<dbReference type="GO" id="GO:0005524">
    <property type="term" value="F:ATP binding"/>
    <property type="evidence" value="ECO:0007669"/>
    <property type="project" value="UniProtKB-KW"/>
</dbReference>
<reference evidence="8" key="1">
    <citation type="submission" date="2010-08" db="EMBL/GenBank/DDBJ databases">
        <authorList>
            <person name="Muzny D."/>
            <person name="Qin X."/>
            <person name="Buhay C."/>
            <person name="Dugan-Rocha S."/>
            <person name="Ding Y."/>
            <person name="Chen G."/>
            <person name="Hawes A."/>
            <person name="Holder M."/>
            <person name="Jhangiani S."/>
            <person name="Johnson A."/>
            <person name="Khan Z."/>
            <person name="Li Z."/>
            <person name="Liu W."/>
            <person name="Liu X."/>
            <person name="Perez L."/>
            <person name="Shen H."/>
            <person name="Wang Q."/>
            <person name="Watt J."/>
            <person name="Xi L."/>
            <person name="Xin Y."/>
            <person name="Zhou J."/>
            <person name="Deng J."/>
            <person name="Jiang H."/>
            <person name="Liu Y."/>
            <person name="Qu J."/>
            <person name="Song X.-Z."/>
            <person name="Zhang L."/>
            <person name="Villasana D."/>
            <person name="Johnson A."/>
            <person name="Liu J."/>
            <person name="Liyanage D."/>
            <person name="Lorensuhewa L."/>
            <person name="Robinson T."/>
            <person name="Song A."/>
            <person name="Song B.-B."/>
            <person name="Dinh H."/>
            <person name="Thornton R."/>
            <person name="Coyle M."/>
            <person name="Francisco L."/>
            <person name="Jackson L."/>
            <person name="Javaid M."/>
            <person name="Korchina V."/>
            <person name="Kovar C."/>
            <person name="Mata R."/>
            <person name="Mathew T."/>
            <person name="Ngo R."/>
            <person name="Nguyen L."/>
            <person name="Nguyen N."/>
            <person name="Okwuonu G."/>
            <person name="Ongeri F."/>
            <person name="Pham C."/>
            <person name="Simmons D."/>
            <person name="Wilczek-Boney K."/>
            <person name="Hale W."/>
            <person name="Jakkamsetti A."/>
            <person name="Pham P."/>
            <person name="Ruth R."/>
            <person name="San Lucas F."/>
            <person name="Warren J."/>
            <person name="Zhang J."/>
            <person name="Zhao Z."/>
            <person name="Zhou C."/>
            <person name="Zhu D."/>
            <person name="Lee S."/>
            <person name="Bess C."/>
            <person name="Blankenburg K."/>
            <person name="Forbes L."/>
            <person name="Fu Q."/>
            <person name="Gubbala S."/>
            <person name="Hirani K."/>
            <person name="Jayaseelan J.C."/>
            <person name="Lara F."/>
            <person name="Munidasa M."/>
            <person name="Palculict T."/>
            <person name="Patil S."/>
            <person name="Pu L.-L."/>
            <person name="Saada N."/>
            <person name="Tang L."/>
            <person name="Weissenberger G."/>
            <person name="Zhu Y."/>
            <person name="Hemphill L."/>
            <person name="Shang Y."/>
            <person name="Youmans B."/>
            <person name="Ayvaz T."/>
            <person name="Ross M."/>
            <person name="Santibanez J."/>
            <person name="Aqrawi P."/>
            <person name="Gross S."/>
            <person name="Joshi V."/>
            <person name="Fowler G."/>
            <person name="Nazareth L."/>
            <person name="Reid J."/>
            <person name="Worley K."/>
            <person name="Petrosino J."/>
            <person name="Highlander S."/>
            <person name="Gibbs R."/>
        </authorList>
    </citation>
    <scope>NUCLEOTIDE SEQUENCE [LARGE SCALE GENOMIC DNA]</scope>
    <source>
        <strain evidence="8">DSM 15272</strain>
    </source>
</reference>
<evidence type="ECO:0000259" key="7">
    <source>
        <dbReference type="Pfam" id="PF12555"/>
    </source>
</evidence>
<keyword evidence="2" id="KW-0547">Nucleotide-binding</keyword>
<dbReference type="STRING" id="585531.HMPREF0063_10658"/>
<keyword evidence="6" id="KW-1133">Transmembrane helix</keyword>
<keyword evidence="9" id="KW-1185">Reference proteome</keyword>
<gene>
    <name evidence="8" type="ORF">HMPREF0063_10658</name>
</gene>
<evidence type="ECO:0000256" key="4">
    <source>
        <dbReference type="ARBA" id="ARBA00022840"/>
    </source>
</evidence>
<keyword evidence="1" id="KW-0808">Transferase</keyword>
<feature type="domain" description="SteA-like C-terminal" evidence="7">
    <location>
        <begin position="336"/>
        <end position="386"/>
    </location>
</feature>
<comment type="caution">
    <text evidence="8">The sequence shown here is derived from an EMBL/GenBank/DDBJ whole genome shotgun (WGS) entry which is preliminary data.</text>
</comment>
<evidence type="ECO:0000313" key="9">
    <source>
        <dbReference type="Proteomes" id="UP000003111"/>
    </source>
</evidence>
<dbReference type="AlphaFoldDB" id="E2S9L8"/>
<dbReference type="Proteomes" id="UP000003111">
    <property type="component" value="Unassembled WGS sequence"/>
</dbReference>
<evidence type="ECO:0000256" key="2">
    <source>
        <dbReference type="ARBA" id="ARBA00022741"/>
    </source>
</evidence>
<feature type="transmembrane region" description="Helical" evidence="6">
    <location>
        <begin position="346"/>
        <end position="366"/>
    </location>
</feature>
<proteinExistence type="predicted"/>
<dbReference type="EMBL" id="ACLF03000003">
    <property type="protein sequence ID" value="EFQ83942.1"/>
    <property type="molecule type" value="Genomic_DNA"/>
</dbReference>
<dbReference type="InterPro" id="IPR036759">
    <property type="entry name" value="TPK_catalytic_sf"/>
</dbReference>
<dbReference type="HOGENOM" id="CLU_046690_0_0_11"/>
<name>E2S9L8_9ACTN</name>
<dbReference type="SUPFAM" id="SSF63999">
    <property type="entry name" value="Thiamin pyrophosphokinase, catalytic domain"/>
    <property type="match status" value="1"/>
</dbReference>
<dbReference type="Pfam" id="PF12555">
    <property type="entry name" value="SteA-like_C"/>
    <property type="match status" value="1"/>
</dbReference>
<dbReference type="GO" id="GO:0009229">
    <property type="term" value="P:thiamine diphosphate biosynthetic process"/>
    <property type="evidence" value="ECO:0007669"/>
    <property type="project" value="InterPro"/>
</dbReference>
<dbReference type="InterPro" id="IPR047795">
    <property type="entry name" value="Put_SteA-like"/>
</dbReference>
<sequence>MMSLFTKSRPAASDDGKPGITGPARLVRPGGDLTAGLRPGDIAVIDRVDLQQSDAERLIQAKVAAVVNLAVSASGRFPNLGPQLLAEHDIALVDQVGQGLVARVRSGDHLRIHEGKIFRDGVLVASGIAQDSQRARADLSAASTDLSTQLDILAVNAADHLRREHAMLLEGVRIPRVSTRLKDRPAVVVSDGFDAAADLAGLRRFILDRDPVLIGAGGGADVILKAGYAPTIVVGGVDALSSAALRSAREVVVTTASGRIENPERLEKHGPDVVRFVASGADTDLAILLADANHAAIIVHAGAPPTLVDFLEQGSGLIGPAFVVRLRAAAKIMDAKAVHHLTTGRISWWPVALLLLAGLVAVGVAIGTTSAGSDLYSTLGDRLSDLTSALEGLLP</sequence>
<dbReference type="GO" id="GO:0004788">
    <property type="term" value="F:thiamine diphosphokinase activity"/>
    <property type="evidence" value="ECO:0007669"/>
    <property type="project" value="InterPro"/>
</dbReference>
<keyword evidence="3" id="KW-0418">Kinase</keyword>
<keyword evidence="4" id="KW-0067">ATP-binding</keyword>
<evidence type="ECO:0000256" key="6">
    <source>
        <dbReference type="SAM" id="Phobius"/>
    </source>
</evidence>
<protein>
    <recommendedName>
        <fullName evidence="7">SteA-like C-terminal domain-containing protein</fullName>
    </recommendedName>
</protein>
<dbReference type="GO" id="GO:0016301">
    <property type="term" value="F:kinase activity"/>
    <property type="evidence" value="ECO:0007669"/>
    <property type="project" value="UniProtKB-KW"/>
</dbReference>
<keyword evidence="6" id="KW-0812">Transmembrane</keyword>
<accession>E2S9L8</accession>
<evidence type="ECO:0000313" key="8">
    <source>
        <dbReference type="EMBL" id="EFQ83942.1"/>
    </source>
</evidence>
<keyword evidence="6" id="KW-0472">Membrane</keyword>
<organism evidence="8 9">
    <name type="scientific">Aeromicrobium marinum DSM 15272</name>
    <dbReference type="NCBI Taxonomy" id="585531"/>
    <lineage>
        <taxon>Bacteria</taxon>
        <taxon>Bacillati</taxon>
        <taxon>Actinomycetota</taxon>
        <taxon>Actinomycetes</taxon>
        <taxon>Propionibacteriales</taxon>
        <taxon>Nocardioidaceae</taxon>
        <taxon>Aeromicrobium</taxon>
    </lineage>
</organism>
<evidence type="ECO:0000256" key="3">
    <source>
        <dbReference type="ARBA" id="ARBA00022777"/>
    </source>
</evidence>
<dbReference type="NCBIfam" id="NF040608">
    <property type="entry name" value="division_SteA"/>
    <property type="match status" value="1"/>
</dbReference>